<keyword evidence="2" id="KW-1185">Reference proteome</keyword>
<name>A0AAP0F4U7_9MAGN</name>
<organism evidence="1 2">
    <name type="scientific">Stephania cephalantha</name>
    <dbReference type="NCBI Taxonomy" id="152367"/>
    <lineage>
        <taxon>Eukaryota</taxon>
        <taxon>Viridiplantae</taxon>
        <taxon>Streptophyta</taxon>
        <taxon>Embryophyta</taxon>
        <taxon>Tracheophyta</taxon>
        <taxon>Spermatophyta</taxon>
        <taxon>Magnoliopsida</taxon>
        <taxon>Ranunculales</taxon>
        <taxon>Menispermaceae</taxon>
        <taxon>Menispermoideae</taxon>
        <taxon>Cissampelideae</taxon>
        <taxon>Stephania</taxon>
    </lineage>
</organism>
<evidence type="ECO:0000313" key="1">
    <source>
        <dbReference type="EMBL" id="KAK9104741.1"/>
    </source>
</evidence>
<comment type="caution">
    <text evidence="1">The sequence shown here is derived from an EMBL/GenBank/DDBJ whole genome shotgun (WGS) entry which is preliminary data.</text>
</comment>
<sequence length="134" mass="14106">MAVVAATRAVAGSRDYTMETTAAAAAAGEAANGSRRGVSAAVCAGGMRGERRDDVVGPIAPRRGVRIDECRRSDGGVGCAYRDASECIFEAVRGKPGERKWGHPPKGSWGYGNQVKGSWGIHRKDHRGSTYSLV</sequence>
<gene>
    <name evidence="1" type="ORF">Scep_021585</name>
</gene>
<reference evidence="1 2" key="1">
    <citation type="submission" date="2024-01" db="EMBL/GenBank/DDBJ databases">
        <title>Genome assemblies of Stephania.</title>
        <authorList>
            <person name="Yang L."/>
        </authorList>
    </citation>
    <scope>NUCLEOTIDE SEQUENCE [LARGE SCALE GENOMIC DNA]</scope>
    <source>
        <strain evidence="1">JXDWG</strain>
        <tissue evidence="1">Leaf</tissue>
    </source>
</reference>
<dbReference type="EMBL" id="JBBNAG010000009">
    <property type="protein sequence ID" value="KAK9104741.1"/>
    <property type="molecule type" value="Genomic_DNA"/>
</dbReference>
<dbReference type="Proteomes" id="UP001419268">
    <property type="component" value="Unassembled WGS sequence"/>
</dbReference>
<dbReference type="AlphaFoldDB" id="A0AAP0F4U7"/>
<evidence type="ECO:0000313" key="2">
    <source>
        <dbReference type="Proteomes" id="UP001419268"/>
    </source>
</evidence>
<proteinExistence type="predicted"/>
<protein>
    <submittedName>
        <fullName evidence="1">Uncharacterized protein</fullName>
    </submittedName>
</protein>
<accession>A0AAP0F4U7</accession>